<keyword evidence="3" id="KW-0804">Transcription</keyword>
<evidence type="ECO:0000313" key="6">
    <source>
        <dbReference type="Proteomes" id="UP000249341"/>
    </source>
</evidence>
<keyword evidence="1" id="KW-0805">Transcription regulation</keyword>
<dbReference type="PANTHER" id="PTHR30146:SF109">
    <property type="entry name" value="HTH-TYPE TRANSCRIPTIONAL REGULATOR GALS"/>
    <property type="match status" value="1"/>
</dbReference>
<accession>A0A327Z1M5</accession>
<dbReference type="CDD" id="cd01392">
    <property type="entry name" value="HTH_LacI"/>
    <property type="match status" value="1"/>
</dbReference>
<reference evidence="5 6" key="1">
    <citation type="submission" date="2018-06" db="EMBL/GenBank/DDBJ databases">
        <title>Genomic Encyclopedia of Type Strains, Phase III (KMG-III): the genomes of soil and plant-associated and newly described type strains.</title>
        <authorList>
            <person name="Whitman W."/>
        </authorList>
    </citation>
    <scope>NUCLEOTIDE SEQUENCE [LARGE SCALE GENOMIC DNA]</scope>
    <source>
        <strain evidence="5 6">CGMCC 4.7090</strain>
    </source>
</reference>
<dbReference type="Gene3D" id="1.10.260.40">
    <property type="entry name" value="lambda repressor-like DNA-binding domains"/>
    <property type="match status" value="1"/>
</dbReference>
<dbReference type="EMBL" id="QLMJ01000022">
    <property type="protein sequence ID" value="RAK27669.1"/>
    <property type="molecule type" value="Genomic_DNA"/>
</dbReference>
<dbReference type="Pfam" id="PF13377">
    <property type="entry name" value="Peripla_BP_3"/>
    <property type="match status" value="1"/>
</dbReference>
<sequence>MGRRRTHAVTLADVARRAGVSVATASKALNARDQVAATTRERVLQAAGELSFSLGGRTRAIGLLADELGSRFAMPILLGAETALGLSLLLCPGKPGQLAVLARHVEGIIVIGYDNDRRPSLPRDIGVPVVYAYAESDHPADVSVIADDEGGARLATEHLITLGRRRIAHITGPWSFRAARERAAGFDAILTGHGLRAAGGQPRYGEWSQRWGRHAAADLLAAHPDTDAVFCGNDQIAAGVAQTLHELGRRIPGDVALVGYDNWTEFAADCRPPLTSVDLNLRGLGATAVRILLDGTPAHGVHRHPCDLVIRASTVSPPAGG</sequence>
<dbReference type="PROSITE" id="PS50932">
    <property type="entry name" value="HTH_LACI_2"/>
    <property type="match status" value="1"/>
</dbReference>
<organism evidence="5 6">
    <name type="scientific">Actinoplanes lutulentus</name>
    <dbReference type="NCBI Taxonomy" id="1287878"/>
    <lineage>
        <taxon>Bacteria</taxon>
        <taxon>Bacillati</taxon>
        <taxon>Actinomycetota</taxon>
        <taxon>Actinomycetes</taxon>
        <taxon>Micromonosporales</taxon>
        <taxon>Micromonosporaceae</taxon>
        <taxon>Actinoplanes</taxon>
    </lineage>
</organism>
<evidence type="ECO:0000259" key="4">
    <source>
        <dbReference type="PROSITE" id="PS50932"/>
    </source>
</evidence>
<dbReference type="InterPro" id="IPR000843">
    <property type="entry name" value="HTH_LacI"/>
</dbReference>
<keyword evidence="6" id="KW-1185">Reference proteome</keyword>
<evidence type="ECO:0000256" key="3">
    <source>
        <dbReference type="ARBA" id="ARBA00023163"/>
    </source>
</evidence>
<dbReference type="Pfam" id="PF00356">
    <property type="entry name" value="LacI"/>
    <property type="match status" value="1"/>
</dbReference>
<comment type="caution">
    <text evidence="5">The sequence shown here is derived from an EMBL/GenBank/DDBJ whole genome shotgun (WGS) entry which is preliminary data.</text>
</comment>
<gene>
    <name evidence="5" type="ORF">B0I29_12252</name>
</gene>
<dbReference type="PANTHER" id="PTHR30146">
    <property type="entry name" value="LACI-RELATED TRANSCRIPTIONAL REPRESSOR"/>
    <property type="match status" value="1"/>
</dbReference>
<dbReference type="PROSITE" id="PS00356">
    <property type="entry name" value="HTH_LACI_1"/>
    <property type="match status" value="1"/>
</dbReference>
<dbReference type="SUPFAM" id="SSF47413">
    <property type="entry name" value="lambda repressor-like DNA-binding domains"/>
    <property type="match status" value="1"/>
</dbReference>
<dbReference type="AlphaFoldDB" id="A0A327Z1M5"/>
<dbReference type="SMART" id="SM00354">
    <property type="entry name" value="HTH_LACI"/>
    <property type="match status" value="1"/>
</dbReference>
<dbReference type="InterPro" id="IPR010982">
    <property type="entry name" value="Lambda_DNA-bd_dom_sf"/>
</dbReference>
<dbReference type="Gene3D" id="3.40.50.2300">
    <property type="match status" value="2"/>
</dbReference>
<name>A0A327Z1M5_9ACTN</name>
<keyword evidence="2" id="KW-0238">DNA-binding</keyword>
<dbReference type="InterPro" id="IPR028082">
    <property type="entry name" value="Peripla_BP_I"/>
</dbReference>
<evidence type="ECO:0000256" key="2">
    <source>
        <dbReference type="ARBA" id="ARBA00023125"/>
    </source>
</evidence>
<dbReference type="OrthoDB" id="3467214at2"/>
<dbReference type="GO" id="GO:0000976">
    <property type="term" value="F:transcription cis-regulatory region binding"/>
    <property type="evidence" value="ECO:0007669"/>
    <property type="project" value="TreeGrafter"/>
</dbReference>
<evidence type="ECO:0000256" key="1">
    <source>
        <dbReference type="ARBA" id="ARBA00023015"/>
    </source>
</evidence>
<dbReference type="RefSeq" id="WP_111653777.1">
    <property type="nucleotide sequence ID" value="NZ_JACHWI010000008.1"/>
</dbReference>
<evidence type="ECO:0000313" key="5">
    <source>
        <dbReference type="EMBL" id="RAK27669.1"/>
    </source>
</evidence>
<dbReference type="SUPFAM" id="SSF53822">
    <property type="entry name" value="Periplasmic binding protein-like I"/>
    <property type="match status" value="1"/>
</dbReference>
<protein>
    <submittedName>
        <fullName evidence="5">LacI family transcriptional regulator</fullName>
    </submittedName>
</protein>
<proteinExistence type="predicted"/>
<dbReference type="Proteomes" id="UP000249341">
    <property type="component" value="Unassembled WGS sequence"/>
</dbReference>
<feature type="domain" description="HTH lacI-type" evidence="4">
    <location>
        <begin position="9"/>
        <end position="50"/>
    </location>
</feature>
<dbReference type="CDD" id="cd06288">
    <property type="entry name" value="PBP1_sucrose_transcription_regulator"/>
    <property type="match status" value="1"/>
</dbReference>
<dbReference type="InterPro" id="IPR046335">
    <property type="entry name" value="LacI/GalR-like_sensor"/>
</dbReference>
<dbReference type="GO" id="GO:0003700">
    <property type="term" value="F:DNA-binding transcription factor activity"/>
    <property type="evidence" value="ECO:0007669"/>
    <property type="project" value="TreeGrafter"/>
</dbReference>